<feature type="compositionally biased region" description="Basic residues" evidence="7">
    <location>
        <begin position="436"/>
        <end position="451"/>
    </location>
</feature>
<evidence type="ECO:0000259" key="10">
    <source>
        <dbReference type="PROSITE" id="PS51195"/>
    </source>
</evidence>
<feature type="compositionally biased region" description="Basic and acidic residues" evidence="7">
    <location>
        <begin position="421"/>
        <end position="435"/>
    </location>
</feature>
<name>A0A1I1TNK3_9LACO</name>
<evidence type="ECO:0000256" key="7">
    <source>
        <dbReference type="SAM" id="MobiDB-lite"/>
    </source>
</evidence>
<evidence type="ECO:0000256" key="4">
    <source>
        <dbReference type="ARBA" id="ARBA00022840"/>
    </source>
</evidence>
<protein>
    <submittedName>
        <fullName evidence="11">ATP-dependent RNA helicase CshB</fullName>
    </submittedName>
</protein>
<keyword evidence="3 11" id="KW-0347">Helicase</keyword>
<dbReference type="PROSITE" id="PS51194">
    <property type="entry name" value="HELICASE_CTER"/>
    <property type="match status" value="1"/>
</dbReference>
<dbReference type="CDD" id="cd18787">
    <property type="entry name" value="SF2_C_DEAD"/>
    <property type="match status" value="1"/>
</dbReference>
<dbReference type="GO" id="GO:0003676">
    <property type="term" value="F:nucleic acid binding"/>
    <property type="evidence" value="ECO:0007669"/>
    <property type="project" value="InterPro"/>
</dbReference>
<keyword evidence="2" id="KW-0378">Hydrolase</keyword>
<dbReference type="PANTHER" id="PTHR47959:SF1">
    <property type="entry name" value="ATP-DEPENDENT RNA HELICASE DBPA"/>
    <property type="match status" value="1"/>
</dbReference>
<feature type="domain" description="Helicase C-terminal" evidence="9">
    <location>
        <begin position="234"/>
        <end position="389"/>
    </location>
</feature>
<dbReference type="PROSITE" id="PS51195">
    <property type="entry name" value="Q_MOTIF"/>
    <property type="match status" value="1"/>
</dbReference>
<dbReference type="GO" id="GO:0005829">
    <property type="term" value="C:cytosol"/>
    <property type="evidence" value="ECO:0007669"/>
    <property type="project" value="TreeGrafter"/>
</dbReference>
<dbReference type="InterPro" id="IPR001650">
    <property type="entry name" value="Helicase_C-like"/>
</dbReference>
<dbReference type="InterPro" id="IPR011545">
    <property type="entry name" value="DEAD/DEAH_box_helicase_dom"/>
</dbReference>
<evidence type="ECO:0000313" key="12">
    <source>
        <dbReference type="Proteomes" id="UP000199599"/>
    </source>
</evidence>
<dbReference type="InterPro" id="IPR044742">
    <property type="entry name" value="DEAD/DEAH_RhlB"/>
</dbReference>
<dbReference type="GO" id="GO:0016787">
    <property type="term" value="F:hydrolase activity"/>
    <property type="evidence" value="ECO:0007669"/>
    <property type="project" value="UniProtKB-KW"/>
</dbReference>
<evidence type="ECO:0000256" key="2">
    <source>
        <dbReference type="ARBA" id="ARBA00022801"/>
    </source>
</evidence>
<evidence type="ECO:0000256" key="1">
    <source>
        <dbReference type="ARBA" id="ARBA00022741"/>
    </source>
</evidence>
<accession>A0A1I1TNK3</accession>
<dbReference type="PANTHER" id="PTHR47959">
    <property type="entry name" value="ATP-DEPENDENT RNA HELICASE RHLE-RELATED"/>
    <property type="match status" value="1"/>
</dbReference>
<feature type="compositionally biased region" description="Basic residues" evidence="7">
    <location>
        <begin position="409"/>
        <end position="420"/>
    </location>
</feature>
<dbReference type="Proteomes" id="UP000199599">
    <property type="component" value="Unassembled WGS sequence"/>
</dbReference>
<organism evidence="11 12">
    <name type="scientific">Lactobacillus bombicola</name>
    <dbReference type="NCBI Taxonomy" id="1505723"/>
    <lineage>
        <taxon>Bacteria</taxon>
        <taxon>Bacillati</taxon>
        <taxon>Bacillota</taxon>
        <taxon>Bacilli</taxon>
        <taxon>Lactobacillales</taxon>
        <taxon>Lactobacillaceae</taxon>
        <taxon>Lactobacillus</taxon>
    </lineage>
</organism>
<dbReference type="Gene3D" id="3.40.50.300">
    <property type="entry name" value="P-loop containing nucleotide triphosphate hydrolases"/>
    <property type="match status" value="2"/>
</dbReference>
<dbReference type="InterPro" id="IPR027417">
    <property type="entry name" value="P-loop_NTPase"/>
</dbReference>
<feature type="domain" description="Helicase ATP-binding" evidence="8">
    <location>
        <begin position="34"/>
        <end position="207"/>
    </location>
</feature>
<feature type="domain" description="DEAD-box RNA helicase Q" evidence="10">
    <location>
        <begin position="3"/>
        <end position="31"/>
    </location>
</feature>
<keyword evidence="4" id="KW-0067">ATP-binding</keyword>
<feature type="region of interest" description="Disordered" evidence="7">
    <location>
        <begin position="409"/>
        <end position="451"/>
    </location>
</feature>
<dbReference type="SUPFAM" id="SSF52540">
    <property type="entry name" value="P-loop containing nucleoside triphosphate hydrolases"/>
    <property type="match status" value="1"/>
</dbReference>
<reference evidence="12" key="1">
    <citation type="submission" date="2016-10" db="EMBL/GenBank/DDBJ databases">
        <authorList>
            <person name="Varghese N."/>
            <person name="Submissions S."/>
        </authorList>
    </citation>
    <scope>NUCLEOTIDE SEQUENCE [LARGE SCALE GENOMIC DNA]</scope>
    <source>
        <strain evidence="12">R-53102</strain>
    </source>
</reference>
<dbReference type="GO" id="GO:0003724">
    <property type="term" value="F:RNA helicase activity"/>
    <property type="evidence" value="ECO:0007669"/>
    <property type="project" value="InterPro"/>
</dbReference>
<sequence length="451" mass="51359">MNNIFKSNRIKPKIQNGLSNINFTEPTKVQEKVIPVLLEHKNIVVQAVTGSGKTHAFLIPILNEIDESLGYTQAVLTAPSRELADQLYQVARQLRDAAGLNISIAHIAGGTDRERQLKKIDSKRPQIVIATPGRLYDFVEKKILFLDYVRNFVIDEADMTLDMGFLNDIDFIVQRLPKNTTIAAFSATIPVKLTNFLRKYMSKPEQIVIDNPTVIAPTIKNDLIDIGAKSRKKILYQLLTMGQPYLALVFANTKQKVDELTTYLQQEGLRVAKIHGGITERERKRTIRDVEAGKYQYVVASDLAARGLDIAGVSLVVNYEIPRDLEFVVHRIGRTGRNGLSGHAVTLIREEELKRITGLEKSGIHFDFVEIKNGELVARKHHNRRESLNFAAHKVDSRIKGYVKKVKHKRKPGYKKKIKQAIKEDKIQKSKIEQRHKIRKAKAQRKKRRDK</sequence>
<dbReference type="InterPro" id="IPR014001">
    <property type="entry name" value="Helicase_ATP-bd"/>
</dbReference>
<evidence type="ECO:0000259" key="8">
    <source>
        <dbReference type="PROSITE" id="PS51192"/>
    </source>
</evidence>
<evidence type="ECO:0000256" key="3">
    <source>
        <dbReference type="ARBA" id="ARBA00022806"/>
    </source>
</evidence>
<dbReference type="SMART" id="SM00490">
    <property type="entry name" value="HELICc"/>
    <property type="match status" value="1"/>
</dbReference>
<keyword evidence="1" id="KW-0547">Nucleotide-binding</keyword>
<evidence type="ECO:0000313" key="11">
    <source>
        <dbReference type="EMBL" id="SFD58073.1"/>
    </source>
</evidence>
<dbReference type="InterPro" id="IPR050079">
    <property type="entry name" value="DEAD_box_RNA_helicase"/>
</dbReference>
<dbReference type="GO" id="GO:0005524">
    <property type="term" value="F:ATP binding"/>
    <property type="evidence" value="ECO:0007669"/>
    <property type="project" value="UniProtKB-KW"/>
</dbReference>
<dbReference type="Pfam" id="PF00270">
    <property type="entry name" value="DEAD"/>
    <property type="match status" value="1"/>
</dbReference>
<dbReference type="RefSeq" id="WP_090093884.1">
    <property type="nucleotide sequence ID" value="NZ_CBCRVU010000002.1"/>
</dbReference>
<dbReference type="EMBL" id="FOMN01000009">
    <property type="protein sequence ID" value="SFD58073.1"/>
    <property type="molecule type" value="Genomic_DNA"/>
</dbReference>
<evidence type="ECO:0000256" key="6">
    <source>
        <dbReference type="PROSITE-ProRule" id="PRU00552"/>
    </source>
</evidence>
<dbReference type="CDD" id="cd00268">
    <property type="entry name" value="DEADc"/>
    <property type="match status" value="1"/>
</dbReference>
<dbReference type="AlphaFoldDB" id="A0A1I1TNK3"/>
<dbReference type="SMART" id="SM00487">
    <property type="entry name" value="DEXDc"/>
    <property type="match status" value="1"/>
</dbReference>
<dbReference type="PROSITE" id="PS51192">
    <property type="entry name" value="HELICASE_ATP_BIND_1"/>
    <property type="match status" value="1"/>
</dbReference>
<evidence type="ECO:0000256" key="5">
    <source>
        <dbReference type="ARBA" id="ARBA00038437"/>
    </source>
</evidence>
<dbReference type="InterPro" id="IPR014014">
    <property type="entry name" value="RNA_helicase_DEAD_Q_motif"/>
</dbReference>
<comment type="similarity">
    <text evidence="5">Belongs to the DEAD box helicase family.</text>
</comment>
<gene>
    <name evidence="11" type="ORF">SAMN04487792_1459</name>
</gene>
<evidence type="ECO:0000259" key="9">
    <source>
        <dbReference type="PROSITE" id="PS51194"/>
    </source>
</evidence>
<dbReference type="STRING" id="1505723.SAMN04487792_1459"/>
<dbReference type="Pfam" id="PF00271">
    <property type="entry name" value="Helicase_C"/>
    <property type="match status" value="1"/>
</dbReference>
<proteinExistence type="inferred from homology"/>
<feature type="short sequence motif" description="Q motif" evidence="6">
    <location>
        <begin position="3"/>
        <end position="31"/>
    </location>
</feature>